<dbReference type="GO" id="GO:0005524">
    <property type="term" value="F:ATP binding"/>
    <property type="evidence" value="ECO:0007669"/>
    <property type="project" value="UniProtKB-KW"/>
</dbReference>
<dbReference type="GO" id="GO:0015807">
    <property type="term" value="P:L-amino acid transport"/>
    <property type="evidence" value="ECO:0007669"/>
    <property type="project" value="TreeGrafter"/>
</dbReference>
<feature type="domain" description="ABC transporter" evidence="6">
    <location>
        <begin position="6"/>
        <end position="229"/>
    </location>
</feature>
<dbReference type="Proteomes" id="UP000073601">
    <property type="component" value="Unassembled WGS sequence"/>
</dbReference>
<dbReference type="PROSITE" id="PS00211">
    <property type="entry name" value="ABC_TRANSPORTER_1"/>
    <property type="match status" value="1"/>
</dbReference>
<protein>
    <submittedName>
        <fullName evidence="7">High-affinity branched-chain amino acid transport ATP-binding protein LivF</fullName>
    </submittedName>
</protein>
<evidence type="ECO:0000256" key="5">
    <source>
        <dbReference type="ARBA" id="ARBA00022970"/>
    </source>
</evidence>
<dbReference type="PANTHER" id="PTHR43820">
    <property type="entry name" value="HIGH-AFFINITY BRANCHED-CHAIN AMINO ACID TRANSPORT ATP-BINDING PROTEIN LIVF"/>
    <property type="match status" value="1"/>
</dbReference>
<dbReference type="InterPro" id="IPR027417">
    <property type="entry name" value="P-loop_NTPase"/>
</dbReference>
<dbReference type="OrthoDB" id="9776369at2"/>
<keyword evidence="8" id="KW-1185">Reference proteome</keyword>
<evidence type="ECO:0000256" key="2">
    <source>
        <dbReference type="ARBA" id="ARBA00022448"/>
    </source>
</evidence>
<proteinExistence type="inferred from homology"/>
<dbReference type="RefSeq" id="WP_062709613.1">
    <property type="nucleotide sequence ID" value="NZ_CAWRCI010000019.1"/>
</dbReference>
<evidence type="ECO:0000259" key="6">
    <source>
        <dbReference type="PROSITE" id="PS50893"/>
    </source>
</evidence>
<keyword evidence="5" id="KW-0029">Amino-acid transport</keyword>
<reference evidence="8" key="1">
    <citation type="submission" date="2016-02" db="EMBL/GenBank/DDBJ databases">
        <authorList>
            <person name="Rodrigo-Torres Lidia"/>
            <person name="Arahal R.David."/>
        </authorList>
    </citation>
    <scope>NUCLEOTIDE SEQUENCE [LARGE SCALE GENOMIC DNA]</scope>
    <source>
        <strain evidence="8">CECT 8713</strain>
    </source>
</reference>
<dbReference type="GO" id="GO:0015658">
    <property type="term" value="F:branched-chain amino acid transmembrane transporter activity"/>
    <property type="evidence" value="ECO:0007669"/>
    <property type="project" value="TreeGrafter"/>
</dbReference>
<accession>A0A128F8U4</accession>
<evidence type="ECO:0000256" key="3">
    <source>
        <dbReference type="ARBA" id="ARBA00022741"/>
    </source>
</evidence>
<dbReference type="PROSITE" id="PS50893">
    <property type="entry name" value="ABC_TRANSPORTER_2"/>
    <property type="match status" value="1"/>
</dbReference>
<dbReference type="PANTHER" id="PTHR43820:SF2">
    <property type="entry name" value="ABC TRANSPORTER ATP-BINDING PROTEIN"/>
    <property type="match status" value="1"/>
</dbReference>
<dbReference type="InterPro" id="IPR017871">
    <property type="entry name" value="ABC_transporter-like_CS"/>
</dbReference>
<dbReference type="EMBL" id="FIZY01000019">
    <property type="protein sequence ID" value="CZF82726.1"/>
    <property type="molecule type" value="Genomic_DNA"/>
</dbReference>
<comment type="similarity">
    <text evidence="1">Belongs to the ABC transporter superfamily.</text>
</comment>
<dbReference type="InterPro" id="IPR003593">
    <property type="entry name" value="AAA+_ATPase"/>
</dbReference>
<sequence length="231" mass="25148">MSDKILDVKGLSGGYGDITIVRDVNFSIGKGEVVCLAGRNGVGKTTLMKLLSGSLPPVTGQISLNENDVSGLNAFERQQKQISHGLQEQSVFGGLTVRDNLSLTGKWGKSPLVDRLLEAFPIIEKRYDVQAGKLSGGERKLVSFCRALAENGLITLLDEPTEGVQPENIERMGEVILEQAKQGRSFIVAEQNLSLIEQIAHACWVMDHGELKSLYPSSPDLRGYVVKDLLI</sequence>
<keyword evidence="4 7" id="KW-0067">ATP-binding</keyword>
<evidence type="ECO:0000313" key="8">
    <source>
        <dbReference type="Proteomes" id="UP000073601"/>
    </source>
</evidence>
<keyword evidence="2" id="KW-0813">Transport</keyword>
<dbReference type="AlphaFoldDB" id="A0A128F8U4"/>
<organism evidence="7 8">
    <name type="scientific">Grimontia marina</name>
    <dbReference type="NCBI Taxonomy" id="646534"/>
    <lineage>
        <taxon>Bacteria</taxon>
        <taxon>Pseudomonadati</taxon>
        <taxon>Pseudomonadota</taxon>
        <taxon>Gammaproteobacteria</taxon>
        <taxon>Vibrionales</taxon>
        <taxon>Vibrionaceae</taxon>
        <taxon>Grimontia</taxon>
    </lineage>
</organism>
<evidence type="ECO:0000256" key="1">
    <source>
        <dbReference type="ARBA" id="ARBA00005417"/>
    </source>
</evidence>
<dbReference type="Pfam" id="PF00005">
    <property type="entry name" value="ABC_tran"/>
    <property type="match status" value="1"/>
</dbReference>
<keyword evidence="3" id="KW-0547">Nucleotide-binding</keyword>
<gene>
    <name evidence="7" type="primary">livF_2</name>
    <name evidence="7" type="ORF">GMA8713_02341</name>
</gene>
<dbReference type="InterPro" id="IPR003439">
    <property type="entry name" value="ABC_transporter-like_ATP-bd"/>
</dbReference>
<dbReference type="SUPFAM" id="SSF52540">
    <property type="entry name" value="P-loop containing nucleoside triphosphate hydrolases"/>
    <property type="match status" value="1"/>
</dbReference>
<dbReference type="InterPro" id="IPR052156">
    <property type="entry name" value="BCAA_Transport_ATP-bd_LivF"/>
</dbReference>
<dbReference type="SMART" id="SM00382">
    <property type="entry name" value="AAA"/>
    <property type="match status" value="1"/>
</dbReference>
<evidence type="ECO:0000256" key="4">
    <source>
        <dbReference type="ARBA" id="ARBA00022840"/>
    </source>
</evidence>
<evidence type="ECO:0000313" key="7">
    <source>
        <dbReference type="EMBL" id="CZF82726.1"/>
    </source>
</evidence>
<dbReference type="GO" id="GO:0016887">
    <property type="term" value="F:ATP hydrolysis activity"/>
    <property type="evidence" value="ECO:0007669"/>
    <property type="project" value="InterPro"/>
</dbReference>
<dbReference type="Gene3D" id="3.40.50.300">
    <property type="entry name" value="P-loop containing nucleotide triphosphate hydrolases"/>
    <property type="match status" value="1"/>
</dbReference>
<name>A0A128F8U4_9GAMM</name>